<organism evidence="2 3">
    <name type="scientific">Christiangramia oceanisediminis</name>
    <dbReference type="NCBI Taxonomy" id="2920386"/>
    <lineage>
        <taxon>Bacteria</taxon>
        <taxon>Pseudomonadati</taxon>
        <taxon>Bacteroidota</taxon>
        <taxon>Flavobacteriia</taxon>
        <taxon>Flavobacteriales</taxon>
        <taxon>Flavobacteriaceae</taxon>
        <taxon>Christiangramia</taxon>
    </lineage>
</organism>
<name>A0A9X2I155_9FLAO</name>
<dbReference type="RefSeq" id="WP_241549344.1">
    <property type="nucleotide sequence ID" value="NZ_JANCNS010000001.1"/>
</dbReference>
<feature type="region of interest" description="Disordered" evidence="1">
    <location>
        <begin position="56"/>
        <end position="75"/>
    </location>
</feature>
<keyword evidence="3" id="KW-1185">Reference proteome</keyword>
<dbReference type="EMBL" id="JANCNS010000001">
    <property type="protein sequence ID" value="MCP9199031.1"/>
    <property type="molecule type" value="Genomic_DNA"/>
</dbReference>
<evidence type="ECO:0000313" key="2">
    <source>
        <dbReference type="EMBL" id="MCP9199031.1"/>
    </source>
</evidence>
<dbReference type="AlphaFoldDB" id="A0A9X2I155"/>
<gene>
    <name evidence="2" type="ORF">MKO06_03870</name>
</gene>
<dbReference type="PROSITE" id="PS51257">
    <property type="entry name" value="PROKAR_LIPOPROTEIN"/>
    <property type="match status" value="1"/>
</dbReference>
<accession>A0A9X2I155</accession>
<protein>
    <submittedName>
        <fullName evidence="2">Uncharacterized protein</fullName>
    </submittedName>
</protein>
<dbReference type="Proteomes" id="UP001155280">
    <property type="component" value="Unassembled WGS sequence"/>
</dbReference>
<evidence type="ECO:0000313" key="3">
    <source>
        <dbReference type="Proteomes" id="UP001155280"/>
    </source>
</evidence>
<comment type="caution">
    <text evidence="2">The sequence shown here is derived from an EMBL/GenBank/DDBJ whole genome shotgun (WGS) entry which is preliminary data.</text>
</comment>
<evidence type="ECO:0000256" key="1">
    <source>
        <dbReference type="SAM" id="MobiDB-lite"/>
    </source>
</evidence>
<sequence>MKKLIFGALALAMFTVTSCRNDQAETTEETVEETATIEEANLEMTTEAEEIEEVEMTEEVDSSAVEVEQETPAIQ</sequence>
<proteinExistence type="predicted"/>
<reference evidence="2" key="1">
    <citation type="submission" date="2022-07" db="EMBL/GenBank/DDBJ databases">
        <title>Gramela sediminis sp. nov., isolated from deep-sea sediment of the Indian Ocean.</title>
        <authorList>
            <person name="Shi H."/>
        </authorList>
    </citation>
    <scope>NUCLEOTIDE SEQUENCE</scope>
    <source>
        <strain evidence="2">GC03-9</strain>
    </source>
</reference>